<feature type="chain" id="PRO_5034703730" evidence="1">
    <location>
        <begin position="21"/>
        <end position="218"/>
    </location>
</feature>
<sequence length="218" mass="23489">MCRALLLAAPFLFAPALAEAHPHIFVSTGVEVIFDDQGRATALRISWTYDEMFSLMMVQENGLDPDGDNVLTADELASLNGADMEWDPEFPGDTYALLGDRPLALSRPRDWTMNYDGASLTSTHVRDFDAPVPVAEVPLVVQSYDPGYYTAYTIDAEPVVTGRDGCTAGIWEPDRSKADAILDAALKEYDGSDVESGGFPAVGAAYADEVRVTCAAPS</sequence>
<feature type="signal peptide" evidence="1">
    <location>
        <begin position="1"/>
        <end position="20"/>
    </location>
</feature>
<reference evidence="2" key="1">
    <citation type="submission" date="2021-02" db="EMBL/GenBank/DDBJ databases">
        <title>Rhodobacter shimadae sp. nov., an aerobic anoxygenic phototrophic bacterium isolated from a hot spring.</title>
        <authorList>
            <person name="Muramatsu S."/>
            <person name="Haruta S."/>
            <person name="Hirose S."/>
            <person name="Hanada S."/>
        </authorList>
    </citation>
    <scope>NUCLEOTIDE SEQUENCE</scope>
    <source>
        <strain evidence="2">N10</strain>
    </source>
</reference>
<name>A0A8G1EE08_9RHOB</name>
<dbReference type="EMBL" id="CP069370">
    <property type="protein sequence ID" value="QYZ70723.1"/>
    <property type="molecule type" value="Genomic_DNA"/>
</dbReference>
<protein>
    <submittedName>
        <fullName evidence="2">DUF1007 family protein</fullName>
    </submittedName>
</protein>
<accession>A0A8G1EE08</accession>
<organism evidence="2 3">
    <name type="scientific">Neotabrizicola shimadae</name>
    <dbReference type="NCBI Taxonomy" id="2807096"/>
    <lineage>
        <taxon>Bacteria</taxon>
        <taxon>Pseudomonadati</taxon>
        <taxon>Pseudomonadota</taxon>
        <taxon>Alphaproteobacteria</taxon>
        <taxon>Rhodobacterales</taxon>
        <taxon>Paracoccaceae</taxon>
        <taxon>Neotabrizicola</taxon>
    </lineage>
</organism>
<evidence type="ECO:0000313" key="3">
    <source>
        <dbReference type="Proteomes" id="UP000826300"/>
    </source>
</evidence>
<keyword evidence="1" id="KW-0732">Signal</keyword>
<gene>
    <name evidence="2" type="ORF">JO391_04190</name>
</gene>
<dbReference type="InterPro" id="IPR010412">
    <property type="entry name" value="DUF1007"/>
</dbReference>
<dbReference type="InterPro" id="IPR018247">
    <property type="entry name" value="EF_Hand_1_Ca_BS"/>
</dbReference>
<evidence type="ECO:0000313" key="2">
    <source>
        <dbReference type="EMBL" id="QYZ70723.1"/>
    </source>
</evidence>
<dbReference type="RefSeq" id="WP_220662940.1">
    <property type="nucleotide sequence ID" value="NZ_CP069370.1"/>
</dbReference>
<dbReference type="Pfam" id="PF06226">
    <property type="entry name" value="DUF1007"/>
    <property type="match status" value="1"/>
</dbReference>
<dbReference type="PROSITE" id="PS00018">
    <property type="entry name" value="EF_HAND_1"/>
    <property type="match status" value="1"/>
</dbReference>
<dbReference type="Proteomes" id="UP000826300">
    <property type="component" value="Chromosome"/>
</dbReference>
<keyword evidence="3" id="KW-1185">Reference proteome</keyword>
<dbReference type="AlphaFoldDB" id="A0A8G1EE08"/>
<evidence type="ECO:0000256" key="1">
    <source>
        <dbReference type="SAM" id="SignalP"/>
    </source>
</evidence>
<proteinExistence type="predicted"/>
<dbReference type="KEGG" id="nsm:JO391_04190"/>